<dbReference type="OrthoDB" id="440755at2759"/>
<name>A0A812ZBJ2_9DINO</name>
<evidence type="ECO:0000256" key="5">
    <source>
        <dbReference type="ARBA" id="ARBA00023136"/>
    </source>
</evidence>
<dbReference type="InterPro" id="IPR020846">
    <property type="entry name" value="MFS_dom"/>
</dbReference>
<dbReference type="GO" id="GO:0022857">
    <property type="term" value="F:transmembrane transporter activity"/>
    <property type="evidence" value="ECO:0007669"/>
    <property type="project" value="InterPro"/>
</dbReference>
<feature type="transmembrane region" description="Helical" evidence="7">
    <location>
        <begin position="249"/>
        <end position="267"/>
    </location>
</feature>
<comment type="caution">
    <text evidence="9">The sequence shown here is derived from an EMBL/GenBank/DDBJ whole genome shotgun (WGS) entry which is preliminary data.</text>
</comment>
<organism evidence="9 10">
    <name type="scientific">Symbiodinium necroappetens</name>
    <dbReference type="NCBI Taxonomy" id="1628268"/>
    <lineage>
        <taxon>Eukaryota</taxon>
        <taxon>Sar</taxon>
        <taxon>Alveolata</taxon>
        <taxon>Dinophyceae</taxon>
        <taxon>Suessiales</taxon>
        <taxon>Symbiodiniaceae</taxon>
        <taxon>Symbiodinium</taxon>
    </lineage>
</organism>
<dbReference type="Proteomes" id="UP000601435">
    <property type="component" value="Unassembled WGS sequence"/>
</dbReference>
<evidence type="ECO:0000256" key="7">
    <source>
        <dbReference type="SAM" id="Phobius"/>
    </source>
</evidence>
<keyword evidence="4 7" id="KW-1133">Transmembrane helix</keyword>
<dbReference type="Gene3D" id="1.20.1250.20">
    <property type="entry name" value="MFS general substrate transporter like domains"/>
    <property type="match status" value="1"/>
</dbReference>
<evidence type="ECO:0000256" key="4">
    <source>
        <dbReference type="ARBA" id="ARBA00022989"/>
    </source>
</evidence>
<comment type="similarity">
    <text evidence="6">Belongs to the major facilitator superfamily. Spinster (TC 2.A.1.49) family.</text>
</comment>
<evidence type="ECO:0000256" key="2">
    <source>
        <dbReference type="ARBA" id="ARBA00022448"/>
    </source>
</evidence>
<evidence type="ECO:0000313" key="9">
    <source>
        <dbReference type="EMBL" id="CAE7821527.1"/>
    </source>
</evidence>
<feature type="transmembrane region" description="Helical" evidence="7">
    <location>
        <begin position="473"/>
        <end position="492"/>
    </location>
</feature>
<dbReference type="Pfam" id="PF07690">
    <property type="entry name" value="MFS_1"/>
    <property type="match status" value="1"/>
</dbReference>
<dbReference type="PROSITE" id="PS50850">
    <property type="entry name" value="MFS"/>
    <property type="match status" value="1"/>
</dbReference>
<dbReference type="AlphaFoldDB" id="A0A812ZBJ2"/>
<feature type="transmembrane region" description="Helical" evidence="7">
    <location>
        <begin position="513"/>
        <end position="536"/>
    </location>
</feature>
<evidence type="ECO:0000256" key="6">
    <source>
        <dbReference type="ARBA" id="ARBA00024338"/>
    </source>
</evidence>
<dbReference type="EMBL" id="CAJNJA010047030">
    <property type="protein sequence ID" value="CAE7821527.1"/>
    <property type="molecule type" value="Genomic_DNA"/>
</dbReference>
<gene>
    <name evidence="9" type="ORF">SNEC2469_LOCUS24448</name>
</gene>
<dbReference type="InterPro" id="IPR036259">
    <property type="entry name" value="MFS_trans_sf"/>
</dbReference>
<keyword evidence="3 7" id="KW-0812">Transmembrane</keyword>
<protein>
    <recommendedName>
        <fullName evidence="8">Major facilitator superfamily (MFS) profile domain-containing protein</fullName>
    </recommendedName>
</protein>
<feature type="transmembrane region" description="Helical" evidence="7">
    <location>
        <begin position="448"/>
        <end position="467"/>
    </location>
</feature>
<keyword evidence="2" id="KW-0813">Transport</keyword>
<evidence type="ECO:0000259" key="8">
    <source>
        <dbReference type="PROSITE" id="PS50850"/>
    </source>
</evidence>
<feature type="transmembrane region" description="Helical" evidence="7">
    <location>
        <begin position="598"/>
        <end position="618"/>
    </location>
</feature>
<proteinExistence type="inferred from homology"/>
<evidence type="ECO:0000313" key="10">
    <source>
        <dbReference type="Proteomes" id="UP000601435"/>
    </source>
</evidence>
<keyword evidence="5 7" id="KW-0472">Membrane</keyword>
<comment type="subcellular location">
    <subcellularLocation>
        <location evidence="1">Membrane</location>
        <topology evidence="1">Multi-pass membrane protein</topology>
    </subcellularLocation>
</comment>
<dbReference type="GO" id="GO:0016020">
    <property type="term" value="C:membrane"/>
    <property type="evidence" value="ECO:0007669"/>
    <property type="project" value="UniProtKB-SubCell"/>
</dbReference>
<dbReference type="SUPFAM" id="SSF103473">
    <property type="entry name" value="MFS general substrate transporter"/>
    <property type="match status" value="1"/>
</dbReference>
<evidence type="ECO:0000256" key="3">
    <source>
        <dbReference type="ARBA" id="ARBA00022692"/>
    </source>
</evidence>
<feature type="transmembrane region" description="Helical" evidence="7">
    <location>
        <begin position="556"/>
        <end position="578"/>
    </location>
</feature>
<dbReference type="PANTHER" id="PTHR23505:SF52">
    <property type="entry name" value="MAJOR FACILITATOR SUPERFAMILY PROTEIN"/>
    <property type="match status" value="1"/>
</dbReference>
<reference evidence="9" key="1">
    <citation type="submission" date="2021-02" db="EMBL/GenBank/DDBJ databases">
        <authorList>
            <person name="Dougan E. K."/>
            <person name="Rhodes N."/>
            <person name="Thang M."/>
            <person name="Chan C."/>
        </authorList>
    </citation>
    <scope>NUCLEOTIDE SEQUENCE</scope>
</reference>
<feature type="transmembrane region" description="Helical" evidence="7">
    <location>
        <begin position="417"/>
        <end position="436"/>
    </location>
</feature>
<feature type="transmembrane region" description="Helical" evidence="7">
    <location>
        <begin position="274"/>
        <end position="294"/>
    </location>
</feature>
<feature type="transmembrane region" description="Helical" evidence="7">
    <location>
        <begin position="342"/>
        <end position="362"/>
    </location>
</feature>
<dbReference type="InterPro" id="IPR044770">
    <property type="entry name" value="MFS_spinster-like"/>
</dbReference>
<sequence>MTQVLAPPKMELSLSGACLDLLVAPGDVLLMRGSGRLAEIGNAGGFMGHVLVVTGKPREVLASSAEAGQLASLWPEKAQAIWRIPTLESTRREQGLWEAESVIMVERLGRQLTLVGEVERDGDVCNFEPHEAVEIWQSPEELRGALRVDLMALVLSDMRKNQASWSATTAARAARSPKDSEGKVPVVILACAIDAADKALLPATFGALADQLQVGPTQLAMLNFAQSIAFSLALPVWGSMMQFYTPRDLLAGGCFLWGFVTMMIAASSNYMVHFLLRLVMGAALAVVAPIGQAMLCDLVPEAERGWVFGLLQSISTALSVGVTFVTTGFARVLIAGVYGWRCIYALVGIASFLTVAAVVTVVPDTLAASGMNTKGRSWWEEQVRVVQLVMKKPSFVIMVSQGVTGGIPWNGFAFLPLYFQLSLGGMVGGLLGGWLGDRFHRCWPYGGRCVVAQLSVLLGSLLFVAVMSSPARFSLVVGFFFAFHVASCWTPAAALRPICGEIVRDSRDRAQILALWIALEGIISSIFGAPLVGLISEAFGCKLGGLGTAGHDQSVTALRSALLAVALIPWVLCGLAWFPMPHGRNEGLSADVTLSTRVLLSVISASTCAFVLFLNMLAKNVGHCYGGCRGVESRV</sequence>
<feature type="domain" description="Major facilitator superfamily (MFS) profile" evidence="8">
    <location>
        <begin position="183"/>
        <end position="584"/>
    </location>
</feature>
<keyword evidence="10" id="KW-1185">Reference proteome</keyword>
<accession>A0A812ZBJ2</accession>
<dbReference type="PANTHER" id="PTHR23505">
    <property type="entry name" value="SPINSTER"/>
    <property type="match status" value="1"/>
</dbReference>
<feature type="transmembrane region" description="Helical" evidence="7">
    <location>
        <begin position="306"/>
        <end position="330"/>
    </location>
</feature>
<dbReference type="InterPro" id="IPR011701">
    <property type="entry name" value="MFS"/>
</dbReference>
<evidence type="ECO:0000256" key="1">
    <source>
        <dbReference type="ARBA" id="ARBA00004141"/>
    </source>
</evidence>